<name>A0A3E5DXB6_9BACT</name>
<feature type="domain" description="HTH araC/xylS-type" evidence="4">
    <location>
        <begin position="1"/>
        <end position="36"/>
    </location>
</feature>
<keyword evidence="1" id="KW-0805">Transcription regulation</keyword>
<dbReference type="SUPFAM" id="SSF46689">
    <property type="entry name" value="Homeodomain-like"/>
    <property type="match status" value="1"/>
</dbReference>
<dbReference type="InterPro" id="IPR020449">
    <property type="entry name" value="Tscrpt_reg_AraC-type_HTH"/>
</dbReference>
<dbReference type="EMBL" id="QRVA01000001">
    <property type="protein sequence ID" value="RGS19686.1"/>
    <property type="molecule type" value="Genomic_DNA"/>
</dbReference>
<dbReference type="Gene3D" id="1.10.10.60">
    <property type="entry name" value="Homeodomain-like"/>
    <property type="match status" value="1"/>
</dbReference>
<dbReference type="Pfam" id="PF12833">
    <property type="entry name" value="HTH_18"/>
    <property type="match status" value="1"/>
</dbReference>
<dbReference type="GO" id="GO:0003700">
    <property type="term" value="F:DNA-binding transcription factor activity"/>
    <property type="evidence" value="ECO:0007669"/>
    <property type="project" value="InterPro"/>
</dbReference>
<dbReference type="InterPro" id="IPR009057">
    <property type="entry name" value="Homeodomain-like_sf"/>
</dbReference>
<sequence>MTILQIACELSFPNASSFGTFFKKHTGLSPKNYRMGAE</sequence>
<reference evidence="5 6" key="1">
    <citation type="submission" date="2018-08" db="EMBL/GenBank/DDBJ databases">
        <title>A genome reference for cultivated species of the human gut microbiota.</title>
        <authorList>
            <person name="Zou Y."/>
            <person name="Xue W."/>
            <person name="Luo G."/>
        </authorList>
    </citation>
    <scope>NUCLEOTIDE SEQUENCE [LARGE SCALE GENOMIC DNA]</scope>
    <source>
        <strain evidence="5 6">AF24-12</strain>
    </source>
</reference>
<evidence type="ECO:0000256" key="1">
    <source>
        <dbReference type="ARBA" id="ARBA00023015"/>
    </source>
</evidence>
<dbReference type="PROSITE" id="PS01124">
    <property type="entry name" value="HTH_ARAC_FAMILY_2"/>
    <property type="match status" value="1"/>
</dbReference>
<organism evidence="5 6">
    <name type="scientific">Segatella copri</name>
    <dbReference type="NCBI Taxonomy" id="165179"/>
    <lineage>
        <taxon>Bacteria</taxon>
        <taxon>Pseudomonadati</taxon>
        <taxon>Bacteroidota</taxon>
        <taxon>Bacteroidia</taxon>
        <taxon>Bacteroidales</taxon>
        <taxon>Prevotellaceae</taxon>
        <taxon>Segatella</taxon>
    </lineage>
</organism>
<proteinExistence type="predicted"/>
<keyword evidence="2" id="KW-0238">DNA-binding</keyword>
<keyword evidence="3" id="KW-0804">Transcription</keyword>
<protein>
    <submittedName>
        <fullName evidence="5">AraC family transcriptional regulator</fullName>
    </submittedName>
</protein>
<comment type="caution">
    <text evidence="5">The sequence shown here is derived from an EMBL/GenBank/DDBJ whole genome shotgun (WGS) entry which is preliminary data.</text>
</comment>
<accession>A0A3E5DXB6</accession>
<evidence type="ECO:0000256" key="3">
    <source>
        <dbReference type="ARBA" id="ARBA00023163"/>
    </source>
</evidence>
<dbReference type="GO" id="GO:0043565">
    <property type="term" value="F:sequence-specific DNA binding"/>
    <property type="evidence" value="ECO:0007669"/>
    <property type="project" value="InterPro"/>
</dbReference>
<dbReference type="AlphaFoldDB" id="A0A3E5DXB6"/>
<dbReference type="InterPro" id="IPR018060">
    <property type="entry name" value="HTH_AraC"/>
</dbReference>
<evidence type="ECO:0000313" key="6">
    <source>
        <dbReference type="Proteomes" id="UP000283872"/>
    </source>
</evidence>
<evidence type="ECO:0000256" key="2">
    <source>
        <dbReference type="ARBA" id="ARBA00023125"/>
    </source>
</evidence>
<dbReference type="Proteomes" id="UP000283872">
    <property type="component" value="Unassembled WGS sequence"/>
</dbReference>
<dbReference type="PRINTS" id="PR00032">
    <property type="entry name" value="HTHARAC"/>
</dbReference>
<evidence type="ECO:0000313" key="5">
    <source>
        <dbReference type="EMBL" id="RGS19686.1"/>
    </source>
</evidence>
<gene>
    <name evidence="5" type="ORF">DWY11_00165</name>
</gene>
<evidence type="ECO:0000259" key="4">
    <source>
        <dbReference type="PROSITE" id="PS01124"/>
    </source>
</evidence>